<dbReference type="PANTHER" id="PTHR45626">
    <property type="entry name" value="TRANSCRIPTION TERMINATION FACTOR 2-RELATED"/>
    <property type="match status" value="1"/>
</dbReference>
<evidence type="ECO:0000259" key="5">
    <source>
        <dbReference type="Pfam" id="PF00176"/>
    </source>
</evidence>
<gene>
    <name evidence="6" type="ORF">PPNO1_LOCUS1106</name>
</gene>
<protein>
    <recommendedName>
        <fullName evidence="5">SNF2 N-terminal domain-containing protein</fullName>
    </recommendedName>
</protein>
<dbReference type="GO" id="GO:0016787">
    <property type="term" value="F:hydrolase activity"/>
    <property type="evidence" value="ECO:0007669"/>
    <property type="project" value="UniProtKB-KW"/>
</dbReference>
<evidence type="ECO:0000256" key="1">
    <source>
        <dbReference type="ARBA" id="ARBA00022741"/>
    </source>
</evidence>
<dbReference type="Pfam" id="PF00176">
    <property type="entry name" value="SNF2-rel_dom"/>
    <property type="match status" value="1"/>
</dbReference>
<proteinExistence type="predicted"/>
<evidence type="ECO:0000313" key="7">
    <source>
        <dbReference type="Proteomes" id="UP000838763"/>
    </source>
</evidence>
<dbReference type="Proteomes" id="UP000838763">
    <property type="component" value="Unassembled WGS sequence"/>
</dbReference>
<accession>A0A9P1GWJ6</accession>
<name>A0A9P1GWJ6_9PEZI</name>
<keyword evidence="1" id="KW-0547">Nucleotide-binding</keyword>
<dbReference type="InterPro" id="IPR000330">
    <property type="entry name" value="SNF2_N"/>
</dbReference>
<keyword evidence="7" id="KW-1185">Reference proteome</keyword>
<dbReference type="Gene3D" id="3.40.50.10810">
    <property type="entry name" value="Tandem AAA-ATPase domain"/>
    <property type="match status" value="1"/>
</dbReference>
<evidence type="ECO:0000256" key="2">
    <source>
        <dbReference type="ARBA" id="ARBA00022801"/>
    </source>
</evidence>
<keyword evidence="3" id="KW-0347">Helicase</keyword>
<dbReference type="InterPro" id="IPR027417">
    <property type="entry name" value="P-loop_NTPase"/>
</dbReference>
<dbReference type="AlphaFoldDB" id="A0A9P1GWJ6"/>
<dbReference type="InterPro" id="IPR038718">
    <property type="entry name" value="SNF2-like_sf"/>
</dbReference>
<dbReference type="GO" id="GO:0006281">
    <property type="term" value="P:DNA repair"/>
    <property type="evidence" value="ECO:0007669"/>
    <property type="project" value="TreeGrafter"/>
</dbReference>
<reference evidence="6" key="1">
    <citation type="submission" date="2022-11" db="EMBL/GenBank/DDBJ databases">
        <authorList>
            <person name="Scott C."/>
            <person name="Bruce N."/>
        </authorList>
    </citation>
    <scope>NUCLEOTIDE SEQUENCE</scope>
</reference>
<dbReference type="GO" id="GO:0004386">
    <property type="term" value="F:helicase activity"/>
    <property type="evidence" value="ECO:0007669"/>
    <property type="project" value="UniProtKB-KW"/>
</dbReference>
<feature type="domain" description="SNF2 N-terminal" evidence="5">
    <location>
        <begin position="50"/>
        <end position="126"/>
    </location>
</feature>
<dbReference type="PANTHER" id="PTHR45626:SF17">
    <property type="entry name" value="HELICASE-LIKE TRANSCRIPTION FACTOR"/>
    <property type="match status" value="1"/>
</dbReference>
<evidence type="ECO:0000256" key="4">
    <source>
        <dbReference type="ARBA" id="ARBA00022840"/>
    </source>
</evidence>
<organism evidence="6 7">
    <name type="scientific">Parascedosporium putredinis</name>
    <dbReference type="NCBI Taxonomy" id="1442378"/>
    <lineage>
        <taxon>Eukaryota</taxon>
        <taxon>Fungi</taxon>
        <taxon>Dikarya</taxon>
        <taxon>Ascomycota</taxon>
        <taxon>Pezizomycotina</taxon>
        <taxon>Sordariomycetes</taxon>
        <taxon>Hypocreomycetidae</taxon>
        <taxon>Microascales</taxon>
        <taxon>Microascaceae</taxon>
        <taxon>Parascedosporium</taxon>
    </lineage>
</organism>
<dbReference type="GO" id="GO:0005524">
    <property type="term" value="F:ATP binding"/>
    <property type="evidence" value="ECO:0007669"/>
    <property type="project" value="UniProtKB-KW"/>
</dbReference>
<keyword evidence="2" id="KW-0378">Hydrolase</keyword>
<dbReference type="OrthoDB" id="5244662at2759"/>
<comment type="caution">
    <text evidence="6">The sequence shown here is derived from an EMBL/GenBank/DDBJ whole genome shotgun (WGS) entry which is preliminary data.</text>
</comment>
<dbReference type="SUPFAM" id="SSF52540">
    <property type="entry name" value="P-loop containing nucleoside triphosphate hydrolases"/>
    <property type="match status" value="1"/>
</dbReference>
<sequence>MDALITKNEKKMTENALQRCEKKVAPHTPPGGPYSIIGIQTPLSPIQFGTLGWMLEREASKTLGQGGIVAHGMGIGKTLIALALMAVKGTSARARKDVDAPTLVVVPSHIVINHWIEEAKKHAPETFPPRSIVRYNDLRRVDLEKIPSTVGVVFLDSRIKESAKNILEQSIKEKEQAKVAIYKATSSVASLLHLYRYAAVHSFMLENTLIRLFKPEDLEKMADDMAAIAENDQDANGPLSLQVIFRLARQDQQLLGLVCLSCKAKCGTLSEHIFKAGANKSRFLRYSDQYMMKLGMVVPSARLSKIEFLLKKWQREAPNDKIIGS</sequence>
<dbReference type="GO" id="GO:0008094">
    <property type="term" value="F:ATP-dependent activity, acting on DNA"/>
    <property type="evidence" value="ECO:0007669"/>
    <property type="project" value="TreeGrafter"/>
</dbReference>
<evidence type="ECO:0000313" key="6">
    <source>
        <dbReference type="EMBL" id="CAI4211310.1"/>
    </source>
</evidence>
<keyword evidence="4" id="KW-0067">ATP-binding</keyword>
<evidence type="ECO:0000256" key="3">
    <source>
        <dbReference type="ARBA" id="ARBA00022806"/>
    </source>
</evidence>
<dbReference type="EMBL" id="CALLCH030000001">
    <property type="protein sequence ID" value="CAI4211310.1"/>
    <property type="molecule type" value="Genomic_DNA"/>
</dbReference>
<dbReference type="GO" id="GO:0005634">
    <property type="term" value="C:nucleus"/>
    <property type="evidence" value="ECO:0007669"/>
    <property type="project" value="TreeGrafter"/>
</dbReference>
<dbReference type="InterPro" id="IPR050628">
    <property type="entry name" value="SNF2_RAD54_helicase_TF"/>
</dbReference>